<keyword evidence="2" id="KW-1133">Transmembrane helix</keyword>
<dbReference type="OrthoDB" id="5782056at2"/>
<sequence length="387" mass="42935">MRIFNWRLLGLCLLIVQPGWSLELTPASSEFSSAQYTQETCILIVSERDSLTPGSERYLELDDSFSRHCQLPIEQPRKSGLPSVAEAQPHLSSPTSKQLRAVPRLDIQTPTANDMSARSSRLGRDNITSIQPGDIDKPLLSITAHKTVGGKFREAYTDSGAQIYLWWLLVLPVLMLLYVFPRCSRDNARVRGAAGEQAIAALIKSHYRGERYGLFTNVLVPLADGGTTEVDLLLITQSHVLAIESKHYRGWIFGSSRARSWRQVLHGKHYAFQNPIHQNFGHCEALKKVLQVDKVHSLVVFGPDASFKTSLPQGVILLSGMLAYLNMLDAEPASLAKADVVRCIALAEELMLSSGEAAQRAHIDYVRSEYEVPLANNKSQMGLSARD</sequence>
<dbReference type="PROSITE" id="PS50965">
    <property type="entry name" value="NERD"/>
    <property type="match status" value="1"/>
</dbReference>
<gene>
    <name evidence="4" type="ordered locus">Sama_1610</name>
</gene>
<dbReference type="AlphaFoldDB" id="A1S611"/>
<feature type="transmembrane region" description="Helical" evidence="2">
    <location>
        <begin position="163"/>
        <end position="181"/>
    </location>
</feature>
<dbReference type="STRING" id="326297.Sama_1610"/>
<accession>A1S611</accession>
<dbReference type="InterPro" id="IPR011528">
    <property type="entry name" value="NERD"/>
</dbReference>
<feature type="region of interest" description="Disordered" evidence="1">
    <location>
        <begin position="78"/>
        <end position="97"/>
    </location>
</feature>
<organism evidence="4 5">
    <name type="scientific">Shewanella amazonensis (strain ATCC BAA-1098 / SB2B)</name>
    <dbReference type="NCBI Taxonomy" id="326297"/>
    <lineage>
        <taxon>Bacteria</taxon>
        <taxon>Pseudomonadati</taxon>
        <taxon>Pseudomonadota</taxon>
        <taxon>Gammaproteobacteria</taxon>
        <taxon>Alteromonadales</taxon>
        <taxon>Shewanellaceae</taxon>
        <taxon>Shewanella</taxon>
    </lineage>
</organism>
<dbReference type="eggNOG" id="COG0551">
    <property type="taxonomic scope" value="Bacteria"/>
</dbReference>
<proteinExistence type="predicted"/>
<feature type="domain" description="NERD" evidence="3">
    <location>
        <begin position="191"/>
        <end position="309"/>
    </location>
</feature>
<dbReference type="Pfam" id="PF08378">
    <property type="entry name" value="NERD"/>
    <property type="match status" value="1"/>
</dbReference>
<keyword evidence="5" id="KW-1185">Reference proteome</keyword>
<name>A1S611_SHEAM</name>
<reference evidence="4 5" key="1">
    <citation type="submission" date="2006-12" db="EMBL/GenBank/DDBJ databases">
        <title>Complete sequence of Shewanella amazonensis SB2B.</title>
        <authorList>
            <consortium name="US DOE Joint Genome Institute"/>
            <person name="Copeland A."/>
            <person name="Lucas S."/>
            <person name="Lapidus A."/>
            <person name="Barry K."/>
            <person name="Detter J.C."/>
            <person name="Glavina del Rio T."/>
            <person name="Hammon N."/>
            <person name="Israni S."/>
            <person name="Dalin E."/>
            <person name="Tice H."/>
            <person name="Pitluck S."/>
            <person name="Munk A.C."/>
            <person name="Brettin T."/>
            <person name="Bruce D."/>
            <person name="Han C."/>
            <person name="Tapia R."/>
            <person name="Gilna P."/>
            <person name="Schmutz J."/>
            <person name="Larimer F."/>
            <person name="Land M."/>
            <person name="Hauser L."/>
            <person name="Kyrpides N."/>
            <person name="Mikhailova N."/>
            <person name="Fredrickson J."/>
            <person name="Richardson P."/>
        </authorList>
    </citation>
    <scope>NUCLEOTIDE SEQUENCE [LARGE SCALE GENOMIC DNA]</scope>
    <source>
        <strain evidence="5">ATCC BAA-1098 / SB2B</strain>
    </source>
</reference>
<evidence type="ECO:0000313" key="4">
    <source>
        <dbReference type="EMBL" id="ABL99817.1"/>
    </source>
</evidence>
<evidence type="ECO:0000256" key="2">
    <source>
        <dbReference type="SAM" id="Phobius"/>
    </source>
</evidence>
<keyword evidence="2" id="KW-0812">Transmembrane</keyword>
<dbReference type="HOGENOM" id="CLU_713504_0_0_6"/>
<evidence type="ECO:0000259" key="3">
    <source>
        <dbReference type="PROSITE" id="PS50965"/>
    </source>
</evidence>
<evidence type="ECO:0000313" key="5">
    <source>
        <dbReference type="Proteomes" id="UP000009175"/>
    </source>
</evidence>
<dbReference type="KEGG" id="saz:Sama_1610"/>
<dbReference type="EMBL" id="CP000507">
    <property type="protein sequence ID" value="ABL99817.1"/>
    <property type="molecule type" value="Genomic_DNA"/>
</dbReference>
<protein>
    <recommendedName>
        <fullName evidence="3">NERD domain-containing protein</fullName>
    </recommendedName>
</protein>
<dbReference type="Proteomes" id="UP000009175">
    <property type="component" value="Chromosome"/>
</dbReference>
<keyword evidence="2" id="KW-0472">Membrane</keyword>
<evidence type="ECO:0000256" key="1">
    <source>
        <dbReference type="SAM" id="MobiDB-lite"/>
    </source>
</evidence>
<dbReference type="RefSeq" id="WP_011759725.1">
    <property type="nucleotide sequence ID" value="NC_008700.1"/>
</dbReference>